<dbReference type="InterPro" id="IPR036164">
    <property type="entry name" value="bL21-like_sf"/>
</dbReference>
<dbReference type="PaxDb" id="2903-EOD41180"/>
<dbReference type="SUPFAM" id="SSF141091">
    <property type="entry name" value="L21p-like"/>
    <property type="match status" value="1"/>
</dbReference>
<proteinExistence type="inferred from homology"/>
<dbReference type="GeneID" id="17286450"/>
<dbReference type="PANTHER" id="PTHR21349:SF0">
    <property type="entry name" value="LARGE RIBOSOMAL SUBUNIT PROTEIN BL21M"/>
    <property type="match status" value="1"/>
</dbReference>
<dbReference type="GO" id="GO:0005762">
    <property type="term" value="C:mitochondrial large ribosomal subunit"/>
    <property type="evidence" value="ECO:0007669"/>
    <property type="project" value="TreeGrafter"/>
</dbReference>
<name>A0A0D3KZJ5_EMIH1</name>
<keyword evidence="6" id="KW-1185">Reference proteome</keyword>
<reference evidence="5" key="2">
    <citation type="submission" date="2024-10" db="UniProtKB">
        <authorList>
            <consortium name="EnsemblProtists"/>
        </authorList>
    </citation>
    <scope>IDENTIFICATION</scope>
</reference>
<dbReference type="GO" id="GO:0003723">
    <property type="term" value="F:RNA binding"/>
    <property type="evidence" value="ECO:0007669"/>
    <property type="project" value="InterPro"/>
</dbReference>
<keyword evidence="2" id="KW-0689">Ribosomal protein</keyword>
<comment type="similarity">
    <text evidence="1">Belongs to the bacterial ribosomal protein bL21 family.</text>
</comment>
<dbReference type="HAMAP" id="MF_01363">
    <property type="entry name" value="Ribosomal_bL21"/>
    <property type="match status" value="1"/>
</dbReference>
<dbReference type="PANTHER" id="PTHR21349">
    <property type="entry name" value="50S RIBOSOMAL PROTEIN L21"/>
    <property type="match status" value="1"/>
</dbReference>
<dbReference type="OMA" id="DYFAVVK"/>
<dbReference type="Proteomes" id="UP000013827">
    <property type="component" value="Unassembled WGS sequence"/>
</dbReference>
<reference evidence="6" key="1">
    <citation type="journal article" date="2013" name="Nature">
        <title>Pan genome of the phytoplankton Emiliania underpins its global distribution.</title>
        <authorList>
            <person name="Read B.A."/>
            <person name="Kegel J."/>
            <person name="Klute M.J."/>
            <person name="Kuo A."/>
            <person name="Lefebvre S.C."/>
            <person name="Maumus F."/>
            <person name="Mayer C."/>
            <person name="Miller J."/>
            <person name="Monier A."/>
            <person name="Salamov A."/>
            <person name="Young J."/>
            <person name="Aguilar M."/>
            <person name="Claverie J.M."/>
            <person name="Frickenhaus S."/>
            <person name="Gonzalez K."/>
            <person name="Herman E.K."/>
            <person name="Lin Y.C."/>
            <person name="Napier J."/>
            <person name="Ogata H."/>
            <person name="Sarno A.F."/>
            <person name="Shmutz J."/>
            <person name="Schroeder D."/>
            <person name="de Vargas C."/>
            <person name="Verret F."/>
            <person name="von Dassow P."/>
            <person name="Valentin K."/>
            <person name="Van de Peer Y."/>
            <person name="Wheeler G."/>
            <person name="Dacks J.B."/>
            <person name="Delwiche C.F."/>
            <person name="Dyhrman S.T."/>
            <person name="Glockner G."/>
            <person name="John U."/>
            <person name="Richards T."/>
            <person name="Worden A.Z."/>
            <person name="Zhang X."/>
            <person name="Grigoriev I.V."/>
            <person name="Allen A.E."/>
            <person name="Bidle K."/>
            <person name="Borodovsky M."/>
            <person name="Bowler C."/>
            <person name="Brownlee C."/>
            <person name="Cock J.M."/>
            <person name="Elias M."/>
            <person name="Gladyshev V.N."/>
            <person name="Groth M."/>
            <person name="Guda C."/>
            <person name="Hadaegh A."/>
            <person name="Iglesias-Rodriguez M.D."/>
            <person name="Jenkins J."/>
            <person name="Jones B.M."/>
            <person name="Lawson T."/>
            <person name="Leese F."/>
            <person name="Lindquist E."/>
            <person name="Lobanov A."/>
            <person name="Lomsadze A."/>
            <person name="Malik S.B."/>
            <person name="Marsh M.E."/>
            <person name="Mackinder L."/>
            <person name="Mock T."/>
            <person name="Mueller-Roeber B."/>
            <person name="Pagarete A."/>
            <person name="Parker M."/>
            <person name="Probert I."/>
            <person name="Quesneville H."/>
            <person name="Raines C."/>
            <person name="Rensing S.A."/>
            <person name="Riano-Pachon D.M."/>
            <person name="Richier S."/>
            <person name="Rokitta S."/>
            <person name="Shiraiwa Y."/>
            <person name="Soanes D.M."/>
            <person name="van der Giezen M."/>
            <person name="Wahlund T.M."/>
            <person name="Williams B."/>
            <person name="Wilson W."/>
            <person name="Wolfe G."/>
            <person name="Wurch L.L."/>
        </authorList>
    </citation>
    <scope>NUCLEOTIDE SEQUENCE</scope>
</reference>
<dbReference type="STRING" id="2903.R1FPZ0"/>
<evidence type="ECO:0000256" key="4">
    <source>
        <dbReference type="ARBA" id="ARBA00044129"/>
    </source>
</evidence>
<dbReference type="RefSeq" id="XP_005793609.1">
    <property type="nucleotide sequence ID" value="XM_005793552.1"/>
</dbReference>
<dbReference type="KEGG" id="ehx:EMIHUDRAFT_199412"/>
<dbReference type="NCBIfam" id="TIGR00061">
    <property type="entry name" value="L21"/>
    <property type="match status" value="1"/>
</dbReference>
<sequence length="129" mass="13929">MPPPAGAPPDRFAVMSLGGTQYKVAVDDLITVEKMRGFNVGEVFRNESVLLVGSKSATVIGAPLVEGAYVEATIEEQALASKEIVFKKKRRKGYRRWKGVRAPLTVVRINGICVPPRLEEQIAPPPGGS</sequence>
<dbReference type="AlphaFoldDB" id="A0A0D3KZJ5"/>
<dbReference type="Pfam" id="PF00829">
    <property type="entry name" value="Ribosomal_L21p"/>
    <property type="match status" value="1"/>
</dbReference>
<dbReference type="InterPro" id="IPR001787">
    <property type="entry name" value="Ribosomal_bL21"/>
</dbReference>
<evidence type="ECO:0000256" key="2">
    <source>
        <dbReference type="ARBA" id="ARBA00022980"/>
    </source>
</evidence>
<keyword evidence="3" id="KW-0687">Ribonucleoprotein</keyword>
<accession>A0A0D3KZJ5</accession>
<dbReference type="GO" id="GO:0006412">
    <property type="term" value="P:translation"/>
    <property type="evidence" value="ECO:0007669"/>
    <property type="project" value="InterPro"/>
</dbReference>
<protein>
    <recommendedName>
        <fullName evidence="4">Large ribosomal subunit protein bL21m</fullName>
    </recommendedName>
</protein>
<evidence type="ECO:0000256" key="1">
    <source>
        <dbReference type="ARBA" id="ARBA00008563"/>
    </source>
</evidence>
<organism evidence="5 6">
    <name type="scientific">Emiliania huxleyi (strain CCMP1516)</name>
    <dbReference type="NCBI Taxonomy" id="280463"/>
    <lineage>
        <taxon>Eukaryota</taxon>
        <taxon>Haptista</taxon>
        <taxon>Haptophyta</taxon>
        <taxon>Prymnesiophyceae</taxon>
        <taxon>Isochrysidales</taxon>
        <taxon>Noelaerhabdaceae</taxon>
        <taxon>Emiliania</taxon>
    </lineage>
</organism>
<dbReference type="EnsemblProtists" id="EOD41180">
    <property type="protein sequence ID" value="EOD41180"/>
    <property type="gene ID" value="EMIHUDRAFT_199412"/>
</dbReference>
<dbReference type="InterPro" id="IPR028909">
    <property type="entry name" value="bL21-like"/>
</dbReference>
<evidence type="ECO:0000313" key="6">
    <source>
        <dbReference type="Proteomes" id="UP000013827"/>
    </source>
</evidence>
<evidence type="ECO:0000256" key="3">
    <source>
        <dbReference type="ARBA" id="ARBA00023274"/>
    </source>
</evidence>
<evidence type="ECO:0000313" key="5">
    <source>
        <dbReference type="EnsemblProtists" id="EOD41180"/>
    </source>
</evidence>
<dbReference type="eggNOG" id="KOG1686">
    <property type="taxonomic scope" value="Eukaryota"/>
</dbReference>
<dbReference type="HOGENOM" id="CLU_061463_5_3_1"/>
<dbReference type="GO" id="GO:0003735">
    <property type="term" value="F:structural constituent of ribosome"/>
    <property type="evidence" value="ECO:0007669"/>
    <property type="project" value="InterPro"/>
</dbReference>